<comment type="subcellular location">
    <subcellularLocation>
        <location evidence="1">Membrane</location>
        <topology evidence="1">Multi-pass membrane protein</topology>
    </subcellularLocation>
</comment>
<feature type="transmembrane region" description="Helical" evidence="7">
    <location>
        <begin position="384"/>
        <end position="403"/>
    </location>
</feature>
<dbReference type="InterPro" id="IPR036259">
    <property type="entry name" value="MFS_trans_sf"/>
</dbReference>
<dbReference type="GO" id="GO:0016020">
    <property type="term" value="C:membrane"/>
    <property type="evidence" value="ECO:0007669"/>
    <property type="project" value="UniProtKB-SubCell"/>
</dbReference>
<evidence type="ECO:0000256" key="3">
    <source>
        <dbReference type="ARBA" id="ARBA00022692"/>
    </source>
</evidence>
<evidence type="ECO:0000256" key="5">
    <source>
        <dbReference type="ARBA" id="ARBA00023136"/>
    </source>
</evidence>
<sequence>MTNSRRNCPCFNAEGRFSIVQEGVTPPPWGQLFVLFILMTGSAACISFYQPFLKEMVVSFGYQEADAGFYVGFVAASFHLGRLISSYAWGYLSDRFGRRPTLLTSLLLVSLCTLAFGFSRSFGFASAVGLVTGLVNGVVIVGKAQIYDISDSSNQSYGIASLSLSWGLGSLIGPMLGGFLAKYRAVPTFPYLVPSIALSAIAGAILLLSCWLLKEPKRAGISIDLDEIEKPVATAAAAPLILVEAPTEGEDRLWRRWASAGGPLGESGGSPSAGKESRRQVENGDASAEAFRSLPSVQSRPARAAAHAGSVSRSVALLAAVSAENCLVLTAAEAPDAAAAEEAAKPADEKAAAKGGQSFLERMRASNLGRILLNCECIKVMTQYFLQSMCSVYLNTLVIVWIPTSSYYGGLGFSAQNLATLLSISAVSLFVFQPIVFPLLERRLGATRLFMHTLMLTLVCSATLPLAHYALHTPALVWTLCITLLCLLSQSILTSFSCTALMVNNSVPVELVGSMNGMSMAWSSLGRLLGPLLSGSLFASSIDSGLDYPLDFNLSFQLAGLLVILCALLGCRQSVRLNSKFSER</sequence>
<dbReference type="OrthoDB" id="440553at2759"/>
<feature type="transmembrane region" description="Helical" evidence="7">
    <location>
        <begin position="101"/>
        <end position="118"/>
    </location>
</feature>
<dbReference type="PANTHER" id="PTHR23504">
    <property type="entry name" value="MAJOR FACILITATOR SUPERFAMILY DOMAIN-CONTAINING PROTEIN 10"/>
    <property type="match status" value="1"/>
</dbReference>
<keyword evidence="10" id="KW-1185">Reference proteome</keyword>
<keyword evidence="5 7" id="KW-0472">Membrane</keyword>
<organism evidence="9 10">
    <name type="scientific">Macrostomum lignano</name>
    <dbReference type="NCBI Taxonomy" id="282301"/>
    <lineage>
        <taxon>Eukaryota</taxon>
        <taxon>Metazoa</taxon>
        <taxon>Spiralia</taxon>
        <taxon>Lophotrochozoa</taxon>
        <taxon>Platyhelminthes</taxon>
        <taxon>Rhabditophora</taxon>
        <taxon>Macrostomorpha</taxon>
        <taxon>Macrostomida</taxon>
        <taxon>Macrostomidae</taxon>
        <taxon>Macrostomum</taxon>
    </lineage>
</organism>
<dbReference type="Gene3D" id="1.20.1250.20">
    <property type="entry name" value="MFS general substrate transporter like domains"/>
    <property type="match status" value="2"/>
</dbReference>
<feature type="transmembrane region" description="Helical" evidence="7">
    <location>
        <begin position="191"/>
        <end position="213"/>
    </location>
</feature>
<feature type="transmembrane region" description="Helical" evidence="7">
    <location>
        <begin position="32"/>
        <end position="49"/>
    </location>
</feature>
<name>A0A267EJD9_9PLAT</name>
<evidence type="ECO:0000256" key="4">
    <source>
        <dbReference type="ARBA" id="ARBA00022989"/>
    </source>
</evidence>
<feature type="transmembrane region" description="Helical" evidence="7">
    <location>
        <begin position="124"/>
        <end position="144"/>
    </location>
</feature>
<keyword evidence="2" id="KW-0813">Transport</keyword>
<evidence type="ECO:0000259" key="8">
    <source>
        <dbReference type="PROSITE" id="PS50850"/>
    </source>
</evidence>
<evidence type="ECO:0000256" key="7">
    <source>
        <dbReference type="SAM" id="Phobius"/>
    </source>
</evidence>
<evidence type="ECO:0000256" key="6">
    <source>
        <dbReference type="SAM" id="MobiDB-lite"/>
    </source>
</evidence>
<keyword evidence="3 7" id="KW-0812">Transmembrane</keyword>
<dbReference type="Pfam" id="PF07690">
    <property type="entry name" value="MFS_1"/>
    <property type="match status" value="2"/>
</dbReference>
<feature type="transmembrane region" description="Helical" evidence="7">
    <location>
        <begin position="524"/>
        <end position="542"/>
    </location>
</feature>
<feature type="transmembrane region" description="Helical" evidence="7">
    <location>
        <begin position="554"/>
        <end position="571"/>
    </location>
</feature>
<reference evidence="9 10" key="1">
    <citation type="submission" date="2017-06" db="EMBL/GenBank/DDBJ databases">
        <title>A platform for efficient transgenesis in Macrostomum lignano, a flatworm model organism for stem cell research.</title>
        <authorList>
            <person name="Berezikov E."/>
        </authorList>
    </citation>
    <scope>NUCLEOTIDE SEQUENCE [LARGE SCALE GENOMIC DNA]</scope>
    <source>
        <strain evidence="9">DV1</strain>
        <tissue evidence="9">Whole organism</tissue>
    </source>
</reference>
<proteinExistence type="predicted"/>
<dbReference type="GO" id="GO:0022857">
    <property type="term" value="F:transmembrane transporter activity"/>
    <property type="evidence" value="ECO:0007669"/>
    <property type="project" value="InterPro"/>
</dbReference>
<dbReference type="InterPro" id="IPR011701">
    <property type="entry name" value="MFS"/>
</dbReference>
<protein>
    <recommendedName>
        <fullName evidence="8">Major facilitator superfamily (MFS) profile domain-containing protein</fullName>
    </recommendedName>
</protein>
<accession>A0A267EJD9</accession>
<dbReference type="PROSITE" id="PS50850">
    <property type="entry name" value="MFS"/>
    <property type="match status" value="1"/>
</dbReference>
<feature type="transmembrane region" description="Helical" evidence="7">
    <location>
        <begin position="156"/>
        <end position="179"/>
    </location>
</feature>
<dbReference type="Proteomes" id="UP000215902">
    <property type="component" value="Unassembled WGS sequence"/>
</dbReference>
<keyword evidence="4 7" id="KW-1133">Transmembrane helix</keyword>
<dbReference type="AlphaFoldDB" id="A0A267EJD9"/>
<feature type="domain" description="Major facilitator superfamily (MFS) profile" evidence="8">
    <location>
        <begin position="31"/>
        <end position="578"/>
    </location>
</feature>
<dbReference type="InterPro" id="IPR020846">
    <property type="entry name" value="MFS_dom"/>
</dbReference>
<comment type="caution">
    <text evidence="9">The sequence shown here is derived from an EMBL/GenBank/DDBJ whole genome shotgun (WGS) entry which is preliminary data.</text>
</comment>
<feature type="transmembrane region" description="Helical" evidence="7">
    <location>
        <begin position="449"/>
        <end position="471"/>
    </location>
</feature>
<feature type="transmembrane region" description="Helical" evidence="7">
    <location>
        <begin position="69"/>
        <end position="89"/>
    </location>
</feature>
<feature type="transmembrane region" description="Helical" evidence="7">
    <location>
        <begin position="415"/>
        <end position="437"/>
    </location>
</feature>
<evidence type="ECO:0000256" key="2">
    <source>
        <dbReference type="ARBA" id="ARBA00022448"/>
    </source>
</evidence>
<dbReference type="EMBL" id="NIVC01002097">
    <property type="protein sequence ID" value="PAA60892.1"/>
    <property type="molecule type" value="Genomic_DNA"/>
</dbReference>
<feature type="transmembrane region" description="Helical" evidence="7">
    <location>
        <begin position="477"/>
        <end position="503"/>
    </location>
</feature>
<dbReference type="SUPFAM" id="SSF103473">
    <property type="entry name" value="MFS general substrate transporter"/>
    <property type="match status" value="1"/>
</dbReference>
<feature type="region of interest" description="Disordered" evidence="6">
    <location>
        <begin position="260"/>
        <end position="285"/>
    </location>
</feature>
<evidence type="ECO:0000256" key="1">
    <source>
        <dbReference type="ARBA" id="ARBA00004141"/>
    </source>
</evidence>
<evidence type="ECO:0000313" key="9">
    <source>
        <dbReference type="EMBL" id="PAA60892.1"/>
    </source>
</evidence>
<evidence type="ECO:0000313" key="10">
    <source>
        <dbReference type="Proteomes" id="UP000215902"/>
    </source>
</evidence>
<gene>
    <name evidence="9" type="ORF">BOX15_Mlig025786g1</name>
</gene>
<dbReference type="PANTHER" id="PTHR23504:SF15">
    <property type="entry name" value="MAJOR FACILITATOR SUPERFAMILY (MFS) PROFILE DOMAIN-CONTAINING PROTEIN"/>
    <property type="match status" value="1"/>
</dbReference>